<keyword evidence="4" id="KW-1185">Reference proteome</keyword>
<name>A0A251X1B0_9RHOB</name>
<reference evidence="3 4" key="1">
    <citation type="submission" date="2016-12" db="EMBL/GenBank/DDBJ databases">
        <title>The draft genome sequence of HSLHS2.</title>
        <authorList>
            <person name="Hu D."/>
            <person name="Wang L."/>
            <person name="Shao Z."/>
        </authorList>
    </citation>
    <scope>NUCLEOTIDE SEQUENCE [LARGE SCALE GENOMIC DNA]</scope>
    <source>
        <strain evidence="3">MCCC 1A06712</strain>
    </source>
</reference>
<evidence type="ECO:0000256" key="1">
    <source>
        <dbReference type="SAM" id="MobiDB-lite"/>
    </source>
</evidence>
<dbReference type="CDD" id="cd17470">
    <property type="entry name" value="T3SS_Flik_C"/>
    <property type="match status" value="1"/>
</dbReference>
<gene>
    <name evidence="3" type="ORF">BVC71_01320</name>
</gene>
<organism evidence="3 4">
    <name type="scientific">Marivivens niveibacter</name>
    <dbReference type="NCBI Taxonomy" id="1930667"/>
    <lineage>
        <taxon>Bacteria</taxon>
        <taxon>Pseudomonadati</taxon>
        <taxon>Pseudomonadota</taxon>
        <taxon>Alphaproteobacteria</taxon>
        <taxon>Rhodobacterales</taxon>
        <taxon>Paracoccaceae</taxon>
        <taxon>Marivivens group</taxon>
        <taxon>Marivivens</taxon>
    </lineage>
</organism>
<dbReference type="PANTHER" id="PTHR37533:SF2">
    <property type="entry name" value="FLAGELLAR HOOK-LENGTH CONTROL PROTEIN"/>
    <property type="match status" value="1"/>
</dbReference>
<dbReference type="Proteomes" id="UP000194664">
    <property type="component" value="Unassembled WGS sequence"/>
</dbReference>
<feature type="compositionally biased region" description="Gly residues" evidence="1">
    <location>
        <begin position="467"/>
        <end position="476"/>
    </location>
</feature>
<dbReference type="EMBL" id="MSPP01000001">
    <property type="protein sequence ID" value="OUD10185.1"/>
    <property type="molecule type" value="Genomic_DNA"/>
</dbReference>
<dbReference type="Pfam" id="PF02120">
    <property type="entry name" value="Flg_hook"/>
    <property type="match status" value="1"/>
</dbReference>
<dbReference type="InterPro" id="IPR052563">
    <property type="entry name" value="FliK"/>
</dbReference>
<dbReference type="RefSeq" id="WP_165767698.1">
    <property type="nucleotide sequence ID" value="NZ_MSPP01000001.1"/>
</dbReference>
<dbReference type="InterPro" id="IPR038610">
    <property type="entry name" value="FliK-like_C_sf"/>
</dbReference>
<feature type="region of interest" description="Disordered" evidence="1">
    <location>
        <begin position="229"/>
        <end position="317"/>
    </location>
</feature>
<comment type="caution">
    <text evidence="3">The sequence shown here is derived from an EMBL/GenBank/DDBJ whole genome shotgun (WGS) entry which is preliminary data.</text>
</comment>
<dbReference type="AlphaFoldDB" id="A0A251X1B0"/>
<dbReference type="InterPro" id="IPR021136">
    <property type="entry name" value="Flagellar_hook_control-like_C"/>
</dbReference>
<feature type="domain" description="Flagellar hook-length control protein-like C-terminal" evidence="2">
    <location>
        <begin position="387"/>
        <end position="464"/>
    </location>
</feature>
<dbReference type="PANTHER" id="PTHR37533">
    <property type="entry name" value="FLAGELLAR HOOK-LENGTH CONTROL PROTEIN"/>
    <property type="match status" value="1"/>
</dbReference>
<evidence type="ECO:0000313" key="3">
    <source>
        <dbReference type="EMBL" id="OUD10185.1"/>
    </source>
</evidence>
<proteinExistence type="predicted"/>
<feature type="compositionally biased region" description="Polar residues" evidence="1">
    <location>
        <begin position="258"/>
        <end position="278"/>
    </location>
</feature>
<evidence type="ECO:0000259" key="2">
    <source>
        <dbReference type="Pfam" id="PF02120"/>
    </source>
</evidence>
<protein>
    <recommendedName>
        <fullName evidence="2">Flagellar hook-length control protein-like C-terminal domain-containing protein</fullName>
    </recommendedName>
</protein>
<evidence type="ECO:0000313" key="4">
    <source>
        <dbReference type="Proteomes" id="UP000194664"/>
    </source>
</evidence>
<sequence length="506" mass="51590">MEPINIADSKSNSLVPATSGKAGKTNSQTALFDRLMATVAPVGETGESADLLGMPTLGDGLTEFDLADGSPSADGEALPTDMPEILALLESQEAEADIDPALFNRTAANVNLPVKIVAQSTDKPQVIPGAELDIADTGAETTDATDGPATMIPAAIVATPVAAAAAATALSADGTTEITDLENSDAATDQIATTDAAEMQAVQPKQIIESQQQPAQIVAANAQAEATASQTSGTASKPVAGRSAAPSGVAKTPMGAMQAQSTPSENPQPTIGPASQTNSDSETVSDSDSSDAIDVTPAKRRAALRPSHTGAAMTDTTMPTAKFENMLAEATKVQAAQPAQPQNVDASGQPIEQTGLTSETATETQAETATIDTTQEAWMDELANQIEASFTEDGGDIDIALTPENLGGLRIRMEVRDGAAHVTILTDTSEAAKLFNQNEQRLSEMMSKNGLTLTGQDASAGQRRDGNGGQGQGQNGHGFANGQSGDGNDAPAPTVKLSSSLVNLIA</sequence>
<accession>A0A251X1B0</accession>
<feature type="region of interest" description="Disordered" evidence="1">
    <location>
        <begin position="1"/>
        <end position="25"/>
    </location>
</feature>
<feature type="region of interest" description="Disordered" evidence="1">
    <location>
        <begin position="452"/>
        <end position="498"/>
    </location>
</feature>
<dbReference type="Gene3D" id="3.30.750.140">
    <property type="match status" value="1"/>
</dbReference>